<keyword evidence="1" id="KW-0732">Signal</keyword>
<name>L8WUR8_THACA</name>
<evidence type="ECO:0000256" key="1">
    <source>
        <dbReference type="SAM" id="SignalP"/>
    </source>
</evidence>
<reference evidence="2 3" key="1">
    <citation type="journal article" date="2013" name="Nat. Commun.">
        <title>The evolution and pathogenic mechanisms of the rice sheath blight pathogen.</title>
        <authorList>
            <person name="Zheng A."/>
            <person name="Lin R."/>
            <person name="Xu L."/>
            <person name="Qin P."/>
            <person name="Tang C."/>
            <person name="Ai P."/>
            <person name="Zhang D."/>
            <person name="Liu Y."/>
            <person name="Sun Z."/>
            <person name="Feng H."/>
            <person name="Wang Y."/>
            <person name="Chen Y."/>
            <person name="Liang X."/>
            <person name="Fu R."/>
            <person name="Li Q."/>
            <person name="Zhang J."/>
            <person name="Yu X."/>
            <person name="Xie Z."/>
            <person name="Ding L."/>
            <person name="Guan P."/>
            <person name="Tang J."/>
            <person name="Liang Y."/>
            <person name="Wang S."/>
            <person name="Deng Q."/>
            <person name="Li S."/>
            <person name="Zhu J."/>
            <person name="Wang L."/>
            <person name="Liu H."/>
            <person name="Li P."/>
        </authorList>
    </citation>
    <scope>NUCLEOTIDE SEQUENCE [LARGE SCALE GENOMIC DNA]</scope>
    <source>
        <strain evidence="3">AG-1 IA</strain>
    </source>
</reference>
<protein>
    <submittedName>
        <fullName evidence="2">Uncharacterized protein</fullName>
    </submittedName>
</protein>
<accession>L8WUR8</accession>
<feature type="signal peptide" evidence="1">
    <location>
        <begin position="1"/>
        <end position="19"/>
    </location>
</feature>
<proteinExistence type="predicted"/>
<dbReference type="STRING" id="983506.L8WUR8"/>
<dbReference type="PROSITE" id="PS51257">
    <property type="entry name" value="PROKAR_LIPOPROTEIN"/>
    <property type="match status" value="1"/>
</dbReference>
<sequence>MRFGPSISVLLLTATSCMSTPTKGSIVGEGAYARAISGSQLYGCTRKNFGGHCETTIVDTCPIYSGQTGVCTPTTGMFRNNLISVRAVRYGAYLYQGDNCSGPYIWVDTEGWGNIGDTMYRSYNTPTPCLPPRCSPAA</sequence>
<dbReference type="EMBL" id="AFRT01000997">
    <property type="protein sequence ID" value="ELU41735.1"/>
    <property type="molecule type" value="Genomic_DNA"/>
</dbReference>
<evidence type="ECO:0000313" key="2">
    <source>
        <dbReference type="EMBL" id="ELU41735.1"/>
    </source>
</evidence>
<dbReference type="OrthoDB" id="3161828at2759"/>
<dbReference type="Proteomes" id="UP000011668">
    <property type="component" value="Unassembled WGS sequence"/>
</dbReference>
<evidence type="ECO:0000313" key="3">
    <source>
        <dbReference type="Proteomes" id="UP000011668"/>
    </source>
</evidence>
<feature type="chain" id="PRO_5003996953" evidence="1">
    <location>
        <begin position="20"/>
        <end position="138"/>
    </location>
</feature>
<comment type="caution">
    <text evidence="2">The sequence shown here is derived from an EMBL/GenBank/DDBJ whole genome shotgun (WGS) entry which is preliminary data.</text>
</comment>
<organism evidence="2 3">
    <name type="scientific">Thanatephorus cucumeris (strain AG1-IA)</name>
    <name type="common">Rice sheath blight fungus</name>
    <name type="synonym">Rhizoctonia solani</name>
    <dbReference type="NCBI Taxonomy" id="983506"/>
    <lineage>
        <taxon>Eukaryota</taxon>
        <taxon>Fungi</taxon>
        <taxon>Dikarya</taxon>
        <taxon>Basidiomycota</taxon>
        <taxon>Agaricomycotina</taxon>
        <taxon>Agaricomycetes</taxon>
        <taxon>Cantharellales</taxon>
        <taxon>Ceratobasidiaceae</taxon>
        <taxon>Rhizoctonia</taxon>
        <taxon>Rhizoctonia solani AG-1</taxon>
    </lineage>
</organism>
<keyword evidence="3" id="KW-1185">Reference proteome</keyword>
<gene>
    <name evidence="2" type="ORF">AG1IA_04237</name>
</gene>
<dbReference type="HOGENOM" id="CLU_138719_0_0_1"/>
<dbReference type="AlphaFoldDB" id="L8WUR8"/>